<dbReference type="InterPro" id="IPR041492">
    <property type="entry name" value="HAD_2"/>
</dbReference>
<dbReference type="eggNOG" id="COG0637">
    <property type="taxonomic scope" value="Bacteria"/>
</dbReference>
<gene>
    <name evidence="1" type="ordered locus">Meso_3783</name>
</gene>
<dbReference type="PANTHER" id="PTHR18901:SF38">
    <property type="entry name" value="PSEUDOURIDINE-5'-PHOSPHATASE"/>
    <property type="match status" value="1"/>
</dbReference>
<dbReference type="Pfam" id="PF13419">
    <property type="entry name" value="HAD_2"/>
    <property type="match status" value="1"/>
</dbReference>
<keyword evidence="1" id="KW-0378">Hydrolase</keyword>
<sequence>MRDSGRKAMAMGGQAGTALVIFDCDGVLVDSEPISVSVLLEVIGEAGLTLSEELAYERFLGVSLASTCSILQEEYDLVMTAAALDSLRERLYSRFRANLTAIAGIADALHRLYQPFCVASSGQPERIRLSLGLTGLLEKFEPHIFSATMVKNGKPAPDLFLHSAEAMGAEPARCVVVEDSPAGIQAARRAGMRVFAFAGGSHARRESYRDAITRAEPDLVFDDMTLLPDLVERGFPTRKVFS</sequence>
<dbReference type="STRING" id="266779.Meso_3783"/>
<dbReference type="GO" id="GO:0016787">
    <property type="term" value="F:hydrolase activity"/>
    <property type="evidence" value="ECO:0007669"/>
    <property type="project" value="UniProtKB-KW"/>
</dbReference>
<dbReference type="InterPro" id="IPR036412">
    <property type="entry name" value="HAD-like_sf"/>
</dbReference>
<dbReference type="SFLD" id="SFLDS00003">
    <property type="entry name" value="Haloacid_Dehalogenase"/>
    <property type="match status" value="1"/>
</dbReference>
<dbReference type="InterPro" id="IPR023214">
    <property type="entry name" value="HAD_sf"/>
</dbReference>
<dbReference type="CDD" id="cd07526">
    <property type="entry name" value="HAD_BPGM_like"/>
    <property type="match status" value="1"/>
</dbReference>
<dbReference type="Gene3D" id="1.10.150.240">
    <property type="entry name" value="Putative phosphatase, domain 2"/>
    <property type="match status" value="1"/>
</dbReference>
<accession>Q11BS4</accession>
<dbReference type="HOGENOM" id="CLU_045011_13_2_5"/>
<organism evidence="1">
    <name type="scientific">Chelativorans sp. (strain BNC1)</name>
    <dbReference type="NCBI Taxonomy" id="266779"/>
    <lineage>
        <taxon>Bacteria</taxon>
        <taxon>Pseudomonadati</taxon>
        <taxon>Pseudomonadota</taxon>
        <taxon>Alphaproteobacteria</taxon>
        <taxon>Hyphomicrobiales</taxon>
        <taxon>Phyllobacteriaceae</taxon>
        <taxon>Chelativorans</taxon>
    </lineage>
</organism>
<dbReference type="InterPro" id="IPR023198">
    <property type="entry name" value="PGP-like_dom2"/>
</dbReference>
<dbReference type="SFLD" id="SFLDG01129">
    <property type="entry name" value="C1.5:_HAD__Beta-PGM__Phosphata"/>
    <property type="match status" value="1"/>
</dbReference>
<name>Q11BS4_CHESB</name>
<dbReference type="NCBIfam" id="TIGR01509">
    <property type="entry name" value="HAD-SF-IA-v3"/>
    <property type="match status" value="1"/>
</dbReference>
<dbReference type="SFLD" id="SFLDG01135">
    <property type="entry name" value="C1.5.6:_HAD__Beta-PGM__Phospha"/>
    <property type="match status" value="1"/>
</dbReference>
<protein>
    <submittedName>
        <fullName evidence="1">HAD-superfamily hydrolase, subfamily IA, variant 3</fullName>
    </submittedName>
</protein>
<dbReference type="PANTHER" id="PTHR18901">
    <property type="entry name" value="2-DEOXYGLUCOSE-6-PHOSPHATE PHOSPHATASE 2"/>
    <property type="match status" value="1"/>
</dbReference>
<dbReference type="AlphaFoldDB" id="Q11BS4"/>
<dbReference type="InterPro" id="IPR006439">
    <property type="entry name" value="HAD-SF_hydro_IA"/>
</dbReference>
<dbReference type="Gene3D" id="3.40.50.1000">
    <property type="entry name" value="HAD superfamily/HAD-like"/>
    <property type="match status" value="1"/>
</dbReference>
<dbReference type="SUPFAM" id="SSF56784">
    <property type="entry name" value="HAD-like"/>
    <property type="match status" value="1"/>
</dbReference>
<evidence type="ECO:0000313" key="1">
    <source>
        <dbReference type="EMBL" id="ABG65151.1"/>
    </source>
</evidence>
<dbReference type="EMBL" id="CP000390">
    <property type="protein sequence ID" value="ABG65151.1"/>
    <property type="molecule type" value="Genomic_DNA"/>
</dbReference>
<proteinExistence type="predicted"/>
<dbReference type="KEGG" id="mes:Meso_3783"/>
<reference evidence="1" key="1">
    <citation type="submission" date="2006-06" db="EMBL/GenBank/DDBJ databases">
        <title>Complete sequence of chromosome of Chelativorans sp. BNC1.</title>
        <authorList>
            <consortium name="US DOE Joint Genome Institute"/>
            <person name="Copeland A."/>
            <person name="Lucas S."/>
            <person name="Lapidus A."/>
            <person name="Barry K."/>
            <person name="Detter J.C."/>
            <person name="Glavina del Rio T."/>
            <person name="Hammon N."/>
            <person name="Israni S."/>
            <person name="Dalin E."/>
            <person name="Tice H."/>
            <person name="Pitluck S."/>
            <person name="Chertkov O."/>
            <person name="Brettin T."/>
            <person name="Bruce D."/>
            <person name="Han C."/>
            <person name="Tapia R."/>
            <person name="Gilna P."/>
            <person name="Schmutz J."/>
            <person name="Larimer F."/>
            <person name="Land M."/>
            <person name="Hauser L."/>
            <person name="Kyrpides N."/>
            <person name="Mikhailova N."/>
            <person name="Richardson P."/>
        </authorList>
    </citation>
    <scope>NUCLEOTIDE SEQUENCE</scope>
    <source>
        <strain evidence="1">BNC1</strain>
    </source>
</reference>